<evidence type="ECO:0000256" key="1">
    <source>
        <dbReference type="SAM" id="Coils"/>
    </source>
</evidence>
<dbReference type="Proteomes" id="UP000295788">
    <property type="component" value="Unassembled WGS sequence"/>
</dbReference>
<dbReference type="OrthoDB" id="137710at2"/>
<organism evidence="3 4">
    <name type="scientific">Tepidibacillus fermentans</name>
    <dbReference type="NCBI Taxonomy" id="1281767"/>
    <lineage>
        <taxon>Bacteria</taxon>
        <taxon>Bacillati</taxon>
        <taxon>Bacillota</taxon>
        <taxon>Bacilli</taxon>
        <taxon>Bacillales</taxon>
        <taxon>Bacillaceae</taxon>
        <taxon>Tepidibacillus</taxon>
    </lineage>
</organism>
<proteinExistence type="predicted"/>
<reference evidence="3 4" key="1">
    <citation type="submission" date="2019-03" db="EMBL/GenBank/DDBJ databases">
        <title>Genomic Encyclopedia of Type Strains, Phase IV (KMG-IV): sequencing the most valuable type-strain genomes for metagenomic binning, comparative biology and taxonomic classification.</title>
        <authorList>
            <person name="Goeker M."/>
        </authorList>
    </citation>
    <scope>NUCLEOTIDE SEQUENCE [LARGE SCALE GENOMIC DNA]</scope>
    <source>
        <strain evidence="3 4">DSM 23802</strain>
    </source>
</reference>
<feature type="compositionally biased region" description="Acidic residues" evidence="2">
    <location>
        <begin position="541"/>
        <end position="551"/>
    </location>
</feature>
<gene>
    <name evidence="3" type="ORF">EDD72_1243</name>
</gene>
<evidence type="ECO:0000256" key="2">
    <source>
        <dbReference type="SAM" id="MobiDB-lite"/>
    </source>
</evidence>
<dbReference type="EMBL" id="SMAB01000024">
    <property type="protein sequence ID" value="TCS78924.1"/>
    <property type="molecule type" value="Genomic_DNA"/>
</dbReference>
<accession>A0A4R3K7J7</accession>
<name>A0A4R3K7J7_9BACI</name>
<feature type="region of interest" description="Disordered" evidence="2">
    <location>
        <begin position="539"/>
        <end position="560"/>
    </location>
</feature>
<keyword evidence="4" id="KW-1185">Reference proteome</keyword>
<evidence type="ECO:0000313" key="4">
    <source>
        <dbReference type="Proteomes" id="UP000295788"/>
    </source>
</evidence>
<sequence>MKVKQFLYWKNRGSYADALGAAGLAELIYQLTLKPIMIEDQGSSFLLSLTENVDLDQLPYENLIKDPGFRPYTNKMYDRDKQKADQYREKRKNIKNLTDEEKQQIETQKPDPEWPLFQNLKILQALSTYNSMYEQIKKADKEKFTLMVRKKLEGFSMGKQSEEVPTRLSLKASPVQAFNPSIGKGINRPKPDGVPISSFPTSLMDGFEEYLRYLGVKSILHAYSMDKDIKFVAIIPGKIAYEELRSEIIRGLRQKHLAWTSVKVDITAVLILVNILLDHYQLVKDHKVNEILHGIQVAHFKDMGQVKSLINQSFIRLPGWFPIQTQEDIQEMKGIIEEHLACIRQLDEKKSEDIHLLQIYRDGLSTDNFDQIVRFFAGYGMYVMKKLSDKKGYPPFRFTEENLRRLLMKSNLTYAQIVENKGFQNIAKAIRNATVNEQVAKKYRPQQYEIRYDLFQNLKQQASFPEKFLAKLMEFINDYNKEAARKLEQQATNLKPNQRLRARVSTEDIEEFVKLFDQYRQQSETIAMLLIAYASAKTSQQEEDIPEENNENQETIVIPE</sequence>
<comment type="caution">
    <text evidence="3">The sequence shown here is derived from an EMBL/GenBank/DDBJ whole genome shotgun (WGS) entry which is preliminary data.</text>
</comment>
<dbReference type="AlphaFoldDB" id="A0A4R3K7J7"/>
<dbReference type="RefSeq" id="WP_132770379.1">
    <property type="nucleotide sequence ID" value="NZ_SMAB01000024.1"/>
</dbReference>
<protein>
    <submittedName>
        <fullName evidence="3">Uncharacterized protein</fullName>
    </submittedName>
</protein>
<keyword evidence="1" id="KW-0175">Coiled coil</keyword>
<feature type="coiled-coil region" evidence="1">
    <location>
        <begin position="77"/>
        <end position="107"/>
    </location>
</feature>
<evidence type="ECO:0000313" key="3">
    <source>
        <dbReference type="EMBL" id="TCS78924.1"/>
    </source>
</evidence>